<feature type="non-terminal residue" evidence="7">
    <location>
        <position position="114"/>
    </location>
</feature>
<gene>
    <name evidence="7" type="ORF">PMAYCL1PPCAC_13681</name>
</gene>
<comment type="caution">
    <text evidence="5">Lacks conserved residue(s) required for the propagation of feature annotation.</text>
</comment>
<dbReference type="InterPro" id="IPR051022">
    <property type="entry name" value="Notch_Cell-Fate_Det"/>
</dbReference>
<keyword evidence="2" id="KW-0732">Signal</keyword>
<evidence type="ECO:0000259" key="6">
    <source>
        <dbReference type="PROSITE" id="PS50026"/>
    </source>
</evidence>
<evidence type="ECO:0000256" key="5">
    <source>
        <dbReference type="PROSITE-ProRule" id="PRU00076"/>
    </source>
</evidence>
<evidence type="ECO:0000256" key="2">
    <source>
        <dbReference type="ARBA" id="ARBA00022729"/>
    </source>
</evidence>
<dbReference type="AlphaFoldDB" id="A0AAN4ZMJ5"/>
<dbReference type="PANTHER" id="PTHR24049">
    <property type="entry name" value="CRUMBS FAMILY MEMBER"/>
    <property type="match status" value="1"/>
</dbReference>
<evidence type="ECO:0000256" key="3">
    <source>
        <dbReference type="ARBA" id="ARBA00022737"/>
    </source>
</evidence>
<keyword evidence="1 5" id="KW-0245">EGF-like domain</keyword>
<evidence type="ECO:0000256" key="1">
    <source>
        <dbReference type="ARBA" id="ARBA00022536"/>
    </source>
</evidence>
<feature type="disulfide bond" evidence="5">
    <location>
        <begin position="50"/>
        <end position="59"/>
    </location>
</feature>
<dbReference type="GO" id="GO:0032991">
    <property type="term" value="C:protein-containing complex"/>
    <property type="evidence" value="ECO:0007669"/>
    <property type="project" value="TreeGrafter"/>
</dbReference>
<dbReference type="SMART" id="SM00181">
    <property type="entry name" value="EGF"/>
    <property type="match status" value="2"/>
</dbReference>
<feature type="domain" description="EGF-like" evidence="6">
    <location>
        <begin position="61"/>
        <end position="99"/>
    </location>
</feature>
<evidence type="ECO:0000313" key="7">
    <source>
        <dbReference type="EMBL" id="GMR43486.1"/>
    </source>
</evidence>
<organism evidence="7 8">
    <name type="scientific">Pristionchus mayeri</name>
    <dbReference type="NCBI Taxonomy" id="1317129"/>
    <lineage>
        <taxon>Eukaryota</taxon>
        <taxon>Metazoa</taxon>
        <taxon>Ecdysozoa</taxon>
        <taxon>Nematoda</taxon>
        <taxon>Chromadorea</taxon>
        <taxon>Rhabditida</taxon>
        <taxon>Rhabditina</taxon>
        <taxon>Diplogasteromorpha</taxon>
        <taxon>Diplogasteroidea</taxon>
        <taxon>Neodiplogasteridae</taxon>
        <taxon>Pristionchus</taxon>
    </lineage>
</organism>
<dbReference type="InterPro" id="IPR001881">
    <property type="entry name" value="EGF-like_Ca-bd_dom"/>
</dbReference>
<keyword evidence="8" id="KW-1185">Reference proteome</keyword>
<feature type="disulfide bond" evidence="5">
    <location>
        <begin position="89"/>
        <end position="98"/>
    </location>
</feature>
<dbReference type="PROSITE" id="PS50026">
    <property type="entry name" value="EGF_3"/>
    <property type="match status" value="3"/>
</dbReference>
<name>A0AAN4ZMJ5_9BILA</name>
<reference evidence="8" key="1">
    <citation type="submission" date="2022-10" db="EMBL/GenBank/DDBJ databases">
        <title>Genome assembly of Pristionchus species.</title>
        <authorList>
            <person name="Yoshida K."/>
            <person name="Sommer R.J."/>
        </authorList>
    </citation>
    <scope>NUCLEOTIDE SEQUENCE [LARGE SCALE GENOMIC DNA]</scope>
    <source>
        <strain evidence="8">RS5460</strain>
    </source>
</reference>
<feature type="disulfide bond" evidence="5">
    <location>
        <begin position="70"/>
        <end position="87"/>
    </location>
</feature>
<dbReference type="GO" id="GO:0005509">
    <property type="term" value="F:calcium ion binding"/>
    <property type="evidence" value="ECO:0007669"/>
    <property type="project" value="InterPro"/>
</dbReference>
<dbReference type="PANTHER" id="PTHR24049:SF22">
    <property type="entry name" value="DROSOPHILA CRUMBS HOMOLOG"/>
    <property type="match status" value="1"/>
</dbReference>
<feature type="domain" description="EGF-like" evidence="6">
    <location>
        <begin position="19"/>
        <end position="60"/>
    </location>
</feature>
<dbReference type="EMBL" id="BTRK01000003">
    <property type="protein sequence ID" value="GMR43486.1"/>
    <property type="molecule type" value="Genomic_DNA"/>
</dbReference>
<dbReference type="Gene3D" id="2.10.25.10">
    <property type="entry name" value="Laminin"/>
    <property type="match status" value="2"/>
</dbReference>
<evidence type="ECO:0000256" key="4">
    <source>
        <dbReference type="ARBA" id="ARBA00023157"/>
    </source>
</evidence>
<protein>
    <recommendedName>
        <fullName evidence="6">EGF-like domain-containing protein</fullName>
    </recommendedName>
</protein>
<sequence length="114" mass="12362">NLFARCLCPAGYSGEKCTEEDQCYFSYAACENWGTCVNANTTTTGFKCECYPGYVGELCETYSACSSLPCTGESSTCVDVSYGVYECTCGSGWQGEHCDQDIDECAEADMIQEV</sequence>
<evidence type="ECO:0000313" key="8">
    <source>
        <dbReference type="Proteomes" id="UP001328107"/>
    </source>
</evidence>
<keyword evidence="4 5" id="KW-1015">Disulfide bond</keyword>
<dbReference type="GO" id="GO:0045197">
    <property type="term" value="P:establishment or maintenance of epithelial cell apical/basal polarity"/>
    <property type="evidence" value="ECO:0007669"/>
    <property type="project" value="TreeGrafter"/>
</dbReference>
<dbReference type="SUPFAM" id="SSF57196">
    <property type="entry name" value="EGF/Laminin"/>
    <property type="match status" value="2"/>
</dbReference>
<dbReference type="PROSITE" id="PS00022">
    <property type="entry name" value="EGF_1"/>
    <property type="match status" value="3"/>
</dbReference>
<feature type="non-terminal residue" evidence="7">
    <location>
        <position position="1"/>
    </location>
</feature>
<dbReference type="PROSITE" id="PS01186">
    <property type="entry name" value="EGF_2"/>
    <property type="match status" value="3"/>
</dbReference>
<dbReference type="Proteomes" id="UP001328107">
    <property type="component" value="Unassembled WGS sequence"/>
</dbReference>
<proteinExistence type="predicted"/>
<dbReference type="InterPro" id="IPR000742">
    <property type="entry name" value="EGF"/>
</dbReference>
<accession>A0AAN4ZMJ5</accession>
<comment type="caution">
    <text evidence="7">The sequence shown here is derived from an EMBL/GenBank/DDBJ whole genome shotgun (WGS) entry which is preliminary data.</text>
</comment>
<keyword evidence="3" id="KW-0677">Repeat</keyword>
<dbReference type="GO" id="GO:0007157">
    <property type="term" value="P:heterophilic cell-cell adhesion via plasma membrane cell adhesion molecules"/>
    <property type="evidence" value="ECO:0007669"/>
    <property type="project" value="TreeGrafter"/>
</dbReference>
<dbReference type="SMART" id="SM00179">
    <property type="entry name" value="EGF_CA"/>
    <property type="match status" value="2"/>
</dbReference>
<feature type="domain" description="EGF-like" evidence="6">
    <location>
        <begin position="1"/>
        <end position="18"/>
    </location>
</feature>
<dbReference type="GO" id="GO:0005886">
    <property type="term" value="C:plasma membrane"/>
    <property type="evidence" value="ECO:0007669"/>
    <property type="project" value="TreeGrafter"/>
</dbReference>
<feature type="disulfide bond" evidence="5">
    <location>
        <begin position="8"/>
        <end position="17"/>
    </location>
</feature>